<comment type="caution">
    <text evidence="1">The sequence shown here is derived from an EMBL/GenBank/DDBJ whole genome shotgun (WGS) entry which is preliminary data.</text>
</comment>
<evidence type="ECO:0000313" key="1">
    <source>
        <dbReference type="EMBL" id="GAI06037.1"/>
    </source>
</evidence>
<accession>X1KG86</accession>
<sequence length="133" mass="15520">MTKEPRKPIPYQVPPDYPTYEQAIAYAEDFRNGAPGSYEQGERYALYWLTSTLEVRTTLLKENIYSVVVYPPAGFEVAYADDIEGYEHFRGWIVEYNTVFQEWLLLVGSQEVSIDEFKRIRREYKAASTQGEN</sequence>
<protein>
    <submittedName>
        <fullName evidence="1">Uncharacterized protein</fullName>
    </submittedName>
</protein>
<dbReference type="AlphaFoldDB" id="X1KG86"/>
<gene>
    <name evidence="1" type="ORF">S06H3_19432</name>
</gene>
<proteinExistence type="predicted"/>
<organism evidence="1">
    <name type="scientific">marine sediment metagenome</name>
    <dbReference type="NCBI Taxonomy" id="412755"/>
    <lineage>
        <taxon>unclassified sequences</taxon>
        <taxon>metagenomes</taxon>
        <taxon>ecological metagenomes</taxon>
    </lineage>
</organism>
<dbReference type="EMBL" id="BARV01009954">
    <property type="protein sequence ID" value="GAI06037.1"/>
    <property type="molecule type" value="Genomic_DNA"/>
</dbReference>
<name>X1KG86_9ZZZZ</name>
<reference evidence="1" key="1">
    <citation type="journal article" date="2014" name="Front. Microbiol.">
        <title>High frequency of phylogenetically diverse reductive dehalogenase-homologous genes in deep subseafloor sedimentary metagenomes.</title>
        <authorList>
            <person name="Kawai M."/>
            <person name="Futagami T."/>
            <person name="Toyoda A."/>
            <person name="Takaki Y."/>
            <person name="Nishi S."/>
            <person name="Hori S."/>
            <person name="Arai W."/>
            <person name="Tsubouchi T."/>
            <person name="Morono Y."/>
            <person name="Uchiyama I."/>
            <person name="Ito T."/>
            <person name="Fujiyama A."/>
            <person name="Inagaki F."/>
            <person name="Takami H."/>
        </authorList>
    </citation>
    <scope>NUCLEOTIDE SEQUENCE</scope>
    <source>
        <strain evidence="1">Expedition CK06-06</strain>
    </source>
</reference>